<accession>X1DH22</accession>
<dbReference type="EMBL" id="BART01021067">
    <property type="protein sequence ID" value="GAG95736.1"/>
    <property type="molecule type" value="Genomic_DNA"/>
</dbReference>
<gene>
    <name evidence="1" type="ORF">S01H4_38979</name>
</gene>
<sequence>MSNFIFAQHISSFSSLPQSTRDTDLYIPSTHVFQYIIEHGDDLTEGGSFPDVTDFTGYVPVGNSSNYGYLSINSEASPGGVTILDIELDGQKGEWVINNSQAVDFSSLVGTISNCSGTVTPWNTIITCEETTSIEVNKKDPSISVDSNGDGYDDLGWAIEINPVTKKVIDQDGGRNGADKLWAMGNFKHENAVIHENSKTVYQGADNTNGEGFLFKFVADKEEDLSSGNLYVYKGSKLGSGSWIKINNKTIAEQNSTLAQCLDAGATNFGGIEDV</sequence>
<comment type="caution">
    <text evidence="1">The sequence shown here is derived from an EMBL/GenBank/DDBJ whole genome shotgun (WGS) entry which is preliminary data.</text>
</comment>
<reference evidence="1" key="1">
    <citation type="journal article" date="2014" name="Front. Microbiol.">
        <title>High frequency of phylogenetically diverse reductive dehalogenase-homologous genes in deep subseafloor sedimentary metagenomes.</title>
        <authorList>
            <person name="Kawai M."/>
            <person name="Futagami T."/>
            <person name="Toyoda A."/>
            <person name="Takaki Y."/>
            <person name="Nishi S."/>
            <person name="Hori S."/>
            <person name="Arai W."/>
            <person name="Tsubouchi T."/>
            <person name="Morono Y."/>
            <person name="Uchiyama I."/>
            <person name="Ito T."/>
            <person name="Fujiyama A."/>
            <person name="Inagaki F."/>
            <person name="Takami H."/>
        </authorList>
    </citation>
    <scope>NUCLEOTIDE SEQUENCE</scope>
    <source>
        <strain evidence="1">Expedition CK06-06</strain>
    </source>
</reference>
<dbReference type="AlphaFoldDB" id="X1DH22"/>
<feature type="non-terminal residue" evidence="1">
    <location>
        <position position="275"/>
    </location>
</feature>
<name>X1DH22_9ZZZZ</name>
<dbReference type="Pfam" id="PF05787">
    <property type="entry name" value="PhoX"/>
    <property type="match status" value="1"/>
</dbReference>
<dbReference type="InterPro" id="IPR008557">
    <property type="entry name" value="PhoX"/>
</dbReference>
<dbReference type="PANTHER" id="PTHR35399">
    <property type="entry name" value="SLR8030 PROTEIN"/>
    <property type="match status" value="1"/>
</dbReference>
<organism evidence="1">
    <name type="scientific">marine sediment metagenome</name>
    <dbReference type="NCBI Taxonomy" id="412755"/>
    <lineage>
        <taxon>unclassified sequences</taxon>
        <taxon>metagenomes</taxon>
        <taxon>ecological metagenomes</taxon>
    </lineage>
</organism>
<proteinExistence type="predicted"/>
<dbReference type="PANTHER" id="PTHR35399:SF2">
    <property type="entry name" value="DUF839 DOMAIN-CONTAINING PROTEIN"/>
    <property type="match status" value="1"/>
</dbReference>
<protein>
    <recommendedName>
        <fullName evidence="2">DUF839 domain-containing protein</fullName>
    </recommendedName>
</protein>
<evidence type="ECO:0000313" key="1">
    <source>
        <dbReference type="EMBL" id="GAG95736.1"/>
    </source>
</evidence>
<evidence type="ECO:0008006" key="2">
    <source>
        <dbReference type="Google" id="ProtNLM"/>
    </source>
</evidence>